<evidence type="ECO:0000313" key="7">
    <source>
        <dbReference type="EMBL" id="NJP94320.1"/>
    </source>
</evidence>
<dbReference type="PROSITE" id="PS50893">
    <property type="entry name" value="ABC_TRANSPORTER_2"/>
    <property type="match status" value="2"/>
</dbReference>
<protein>
    <submittedName>
        <fullName evidence="7">ATP-binding cassette domain-containing protein</fullName>
    </submittedName>
</protein>
<gene>
    <name evidence="7" type="ORF">HCN51_33605</name>
</gene>
<feature type="domain" description="ABC transporter" evidence="6">
    <location>
        <begin position="410"/>
        <end position="608"/>
    </location>
</feature>
<dbReference type="Gene3D" id="3.40.50.300">
    <property type="entry name" value="P-loop containing nucleotide triphosphate hydrolases"/>
    <property type="match status" value="2"/>
</dbReference>
<dbReference type="InterPro" id="IPR003439">
    <property type="entry name" value="ABC_transporter-like_ATP-bd"/>
</dbReference>
<dbReference type="SUPFAM" id="SSF52540">
    <property type="entry name" value="P-loop containing nucleoside triphosphate hydrolases"/>
    <property type="match status" value="2"/>
</dbReference>
<evidence type="ECO:0000256" key="5">
    <source>
        <dbReference type="SAM" id="MobiDB-lite"/>
    </source>
</evidence>
<feature type="coiled-coil region" evidence="4">
    <location>
        <begin position="62"/>
        <end position="89"/>
    </location>
</feature>
<dbReference type="SMART" id="SM00382">
    <property type="entry name" value="AAA"/>
    <property type="match status" value="2"/>
</dbReference>
<feature type="region of interest" description="Disordered" evidence="5">
    <location>
        <begin position="288"/>
        <end position="406"/>
    </location>
</feature>
<keyword evidence="4" id="KW-0175">Coiled coil</keyword>
<reference evidence="7 8" key="1">
    <citation type="submission" date="2020-03" db="EMBL/GenBank/DDBJ databases">
        <title>WGS of actinomycetes isolated from Thailand.</title>
        <authorList>
            <person name="Thawai C."/>
        </authorList>
    </citation>
    <scope>NUCLEOTIDE SEQUENCE [LARGE SCALE GENOMIC DNA]</scope>
    <source>
        <strain evidence="7 8">FMUSA5-5</strain>
    </source>
</reference>
<evidence type="ECO:0000313" key="8">
    <source>
        <dbReference type="Proteomes" id="UP000696294"/>
    </source>
</evidence>
<dbReference type="CDD" id="cd03221">
    <property type="entry name" value="ABCF_EF-3"/>
    <property type="match status" value="1"/>
</dbReference>
<dbReference type="GO" id="GO:0005524">
    <property type="term" value="F:ATP binding"/>
    <property type="evidence" value="ECO:0007669"/>
    <property type="project" value="UniProtKB-KW"/>
</dbReference>
<evidence type="ECO:0000256" key="1">
    <source>
        <dbReference type="ARBA" id="ARBA00022737"/>
    </source>
</evidence>
<dbReference type="InterPro" id="IPR017871">
    <property type="entry name" value="ABC_transporter-like_CS"/>
</dbReference>
<evidence type="ECO:0000256" key="2">
    <source>
        <dbReference type="ARBA" id="ARBA00022741"/>
    </source>
</evidence>
<dbReference type="Pfam" id="PF00005">
    <property type="entry name" value="ABC_tran"/>
    <property type="match status" value="2"/>
</dbReference>
<evidence type="ECO:0000256" key="3">
    <source>
        <dbReference type="ARBA" id="ARBA00022840"/>
    </source>
</evidence>
<feature type="domain" description="ABC transporter" evidence="6">
    <location>
        <begin position="1"/>
        <end position="227"/>
    </location>
</feature>
<dbReference type="EMBL" id="JAATEP010000028">
    <property type="protein sequence ID" value="NJP94320.1"/>
    <property type="molecule type" value="Genomic_DNA"/>
</dbReference>
<sequence>MSVSAGERVGIVGENGSGKSTLMRLLAGVERPDDGEVRVTGELGYLGQTLGLPPTHTVQQAVDAALADLRAMERRMRELESALTEEVMHEYGELLTAYELRGGYEADARVDRAFHGLGLAHVGRDRPLSSLSGGEQARLGLACVLAAAPRVLLLDEPTNHLDAPALTWLEDRLREHRGAVAVISHDRVFLDRVATAIVEVEHGSVTRFGGGYTGFLAAKAAARARWEQAYAAWCEEVRQVREYASTTAHRVAAGRVMRDNNKMAYDRNAGRVQSSVATRVRNAHERLRRLEADPVPRPPAPLRFLGTFDPAPPPAEPHPAHATGSGAPVQTGRSTTGSPPVRRAESTARASSGKAGESATRTAPGKAGESATCTTRAKAGESAVRDTAGRADEDRATRRPAGHAGSHAGARVLVELRDLHIGDRLHIDSLTIRQGERLLVRGANGAGKSTLLQALAAQAERTNRTRLAEETRLAEGADWAGCRVGYLPQEVTFDPDQSVLEAYGEGYEDERRAKLLSTGLLRAHTLDQKVGTLSVGQQRRLALARLLARQYDLLLLDEPTNHLSPVLAEELERALDAYSGALVLVSHDRALVRRFRGAELELVGGRVR</sequence>
<keyword evidence="3 7" id="KW-0067">ATP-binding</keyword>
<accession>A0ABX1B929</accession>
<comment type="caution">
    <text evidence="7">The sequence shown here is derived from an EMBL/GenBank/DDBJ whole genome shotgun (WGS) entry which is preliminary data.</text>
</comment>
<evidence type="ECO:0000259" key="6">
    <source>
        <dbReference type="PROSITE" id="PS50893"/>
    </source>
</evidence>
<keyword evidence="2" id="KW-0547">Nucleotide-binding</keyword>
<name>A0ABX1B929_9ACTN</name>
<dbReference type="InterPro" id="IPR027417">
    <property type="entry name" value="P-loop_NTPase"/>
</dbReference>
<organism evidence="7 8">
    <name type="scientific">Nonomuraea composti</name>
    <dbReference type="NCBI Taxonomy" id="2720023"/>
    <lineage>
        <taxon>Bacteria</taxon>
        <taxon>Bacillati</taxon>
        <taxon>Actinomycetota</taxon>
        <taxon>Actinomycetes</taxon>
        <taxon>Streptosporangiales</taxon>
        <taxon>Streptosporangiaceae</taxon>
        <taxon>Nonomuraea</taxon>
    </lineage>
</organism>
<dbReference type="InterPro" id="IPR003593">
    <property type="entry name" value="AAA+_ATPase"/>
</dbReference>
<dbReference type="Proteomes" id="UP000696294">
    <property type="component" value="Unassembled WGS sequence"/>
</dbReference>
<dbReference type="PROSITE" id="PS00211">
    <property type="entry name" value="ABC_TRANSPORTER_1"/>
    <property type="match status" value="2"/>
</dbReference>
<feature type="compositionally biased region" description="Basic and acidic residues" evidence="5">
    <location>
        <begin position="383"/>
        <end position="397"/>
    </location>
</feature>
<dbReference type="PANTHER" id="PTHR19211:SF14">
    <property type="entry name" value="ATP-BINDING CASSETTE SUB-FAMILY F MEMBER 1"/>
    <property type="match status" value="1"/>
</dbReference>
<proteinExistence type="predicted"/>
<keyword evidence="1" id="KW-0677">Repeat</keyword>
<dbReference type="InterPro" id="IPR050611">
    <property type="entry name" value="ABCF"/>
</dbReference>
<dbReference type="PANTHER" id="PTHR19211">
    <property type="entry name" value="ATP-BINDING TRANSPORT PROTEIN-RELATED"/>
    <property type="match status" value="1"/>
</dbReference>
<keyword evidence="8" id="KW-1185">Reference proteome</keyword>
<evidence type="ECO:0000256" key="4">
    <source>
        <dbReference type="SAM" id="Coils"/>
    </source>
</evidence>